<keyword evidence="1" id="KW-0472">Membrane</keyword>
<gene>
    <name evidence="2" type="ORF">H312_00478</name>
</gene>
<dbReference type="OrthoDB" id="2196639at2759"/>
<keyword evidence="1" id="KW-0812">Transmembrane</keyword>
<dbReference type="AlphaFoldDB" id="A0A059F4W2"/>
<name>A0A059F4W2_9MICR</name>
<dbReference type="EMBL" id="KK365133">
    <property type="protein sequence ID" value="KCZ81996.1"/>
    <property type="molecule type" value="Genomic_DNA"/>
</dbReference>
<organism evidence="2 3">
    <name type="scientific">Anncaliia algerae PRA339</name>
    <dbReference type="NCBI Taxonomy" id="1288291"/>
    <lineage>
        <taxon>Eukaryota</taxon>
        <taxon>Fungi</taxon>
        <taxon>Fungi incertae sedis</taxon>
        <taxon>Microsporidia</taxon>
        <taxon>Tubulinosematoidea</taxon>
        <taxon>Tubulinosematidae</taxon>
        <taxon>Anncaliia</taxon>
    </lineage>
</organism>
<protein>
    <submittedName>
        <fullName evidence="2">Uncharacterized protein</fullName>
    </submittedName>
</protein>
<feature type="transmembrane region" description="Helical" evidence="1">
    <location>
        <begin position="35"/>
        <end position="59"/>
    </location>
</feature>
<keyword evidence="3" id="KW-1185">Reference proteome</keyword>
<evidence type="ECO:0000313" key="3">
    <source>
        <dbReference type="Proteomes" id="UP000030655"/>
    </source>
</evidence>
<keyword evidence="1" id="KW-1133">Transmembrane helix</keyword>
<accession>A0A059F4W2</accession>
<dbReference type="Proteomes" id="UP000030655">
    <property type="component" value="Unassembled WGS sequence"/>
</dbReference>
<reference evidence="2 3" key="2">
    <citation type="submission" date="2014-03" db="EMBL/GenBank/DDBJ databases">
        <title>The Genome Sequence of Anncaliia algerae insect isolate PRA339.</title>
        <authorList>
            <consortium name="The Broad Institute Genome Sequencing Platform"/>
            <consortium name="The Broad Institute Genome Sequencing Center for Infectious Disease"/>
            <person name="Cuomo C."/>
            <person name="Becnel J."/>
            <person name="Sanscrainte N."/>
            <person name="Walker B."/>
            <person name="Young S.K."/>
            <person name="Zeng Q."/>
            <person name="Gargeya S."/>
            <person name="Fitzgerald M."/>
            <person name="Haas B."/>
            <person name="Abouelleil A."/>
            <person name="Alvarado L."/>
            <person name="Arachchi H.M."/>
            <person name="Berlin A.M."/>
            <person name="Chapman S.B."/>
            <person name="Dewar J."/>
            <person name="Goldberg J."/>
            <person name="Griggs A."/>
            <person name="Gujja S."/>
            <person name="Hansen M."/>
            <person name="Howarth C."/>
            <person name="Imamovic A."/>
            <person name="Larimer J."/>
            <person name="McCowan C."/>
            <person name="Murphy C."/>
            <person name="Neiman D."/>
            <person name="Pearson M."/>
            <person name="Priest M."/>
            <person name="Roberts A."/>
            <person name="Saif S."/>
            <person name="Shea T."/>
            <person name="Sisk P."/>
            <person name="Sykes S."/>
            <person name="Wortman J."/>
            <person name="Nusbaum C."/>
            <person name="Birren B."/>
        </authorList>
    </citation>
    <scope>NUCLEOTIDE SEQUENCE [LARGE SCALE GENOMIC DNA]</scope>
    <source>
        <strain evidence="2 3">PRA339</strain>
    </source>
</reference>
<evidence type="ECO:0000313" key="2">
    <source>
        <dbReference type="EMBL" id="KCZ81996.1"/>
    </source>
</evidence>
<proteinExistence type="predicted"/>
<reference evidence="3" key="1">
    <citation type="submission" date="2013-02" db="EMBL/GenBank/DDBJ databases">
        <authorList>
            <consortium name="The Broad Institute Genome Sequencing Platform"/>
            <person name="Cuomo C."/>
            <person name="Becnel J."/>
            <person name="Sanscrainte N."/>
            <person name="Walker B."/>
            <person name="Young S.K."/>
            <person name="Zeng Q."/>
            <person name="Gargeya S."/>
            <person name="Fitzgerald M."/>
            <person name="Haas B."/>
            <person name="Abouelleil A."/>
            <person name="Alvarado L."/>
            <person name="Arachchi H.M."/>
            <person name="Berlin A.M."/>
            <person name="Chapman S.B."/>
            <person name="Dewar J."/>
            <person name="Goldberg J."/>
            <person name="Griggs A."/>
            <person name="Gujja S."/>
            <person name="Hansen M."/>
            <person name="Howarth C."/>
            <person name="Imamovic A."/>
            <person name="Larimer J."/>
            <person name="McCowan C."/>
            <person name="Murphy C."/>
            <person name="Neiman D."/>
            <person name="Pearson M."/>
            <person name="Priest M."/>
            <person name="Roberts A."/>
            <person name="Saif S."/>
            <person name="Shea T."/>
            <person name="Sisk P."/>
            <person name="Sykes S."/>
            <person name="Wortman J."/>
            <person name="Nusbaum C."/>
            <person name="Birren B."/>
        </authorList>
    </citation>
    <scope>NUCLEOTIDE SEQUENCE [LARGE SCALE GENOMIC DNA]</scope>
    <source>
        <strain evidence="3">PRA339</strain>
    </source>
</reference>
<sequence>MEEEIFDTYDFFFNLSINLFNAGLYYILGKLIWRVFLFLLIIPLYNLTILFICTILLFFRKWFYFVARLFERKKKIEKLKMLNNKLIIEYKNWISKEIISSIKEEAKDDSFLSIFKTKSRNYYLTKDLEEPEMEVLNNIAQKGWYFYDSDKSLHRKSVYLVLRNYLNYSFNNLINKYMNRRGYGINFYGAYEQFNVFFYLNNYCIPSYDPIISILYLLIQINDNVKCKKNMNFKGLPFLNK</sequence>
<dbReference type="HOGENOM" id="CLU_100632_0_0_1"/>
<evidence type="ECO:0000256" key="1">
    <source>
        <dbReference type="SAM" id="Phobius"/>
    </source>
</evidence>
<feature type="transmembrane region" description="Helical" evidence="1">
    <location>
        <begin position="12"/>
        <end position="29"/>
    </location>
</feature>
<dbReference type="VEuPathDB" id="MicrosporidiaDB:H312_00478"/>